<gene>
    <name evidence="1" type="ORF">L6164_034749</name>
</gene>
<proteinExistence type="predicted"/>
<dbReference type="EMBL" id="CM039438">
    <property type="protein sequence ID" value="KAI4301472.1"/>
    <property type="molecule type" value="Genomic_DNA"/>
</dbReference>
<keyword evidence="2" id="KW-1185">Reference proteome</keyword>
<accession>A0ACB9KVU9</accession>
<evidence type="ECO:0000313" key="1">
    <source>
        <dbReference type="EMBL" id="KAI4301472.1"/>
    </source>
</evidence>
<organism evidence="1 2">
    <name type="scientific">Bauhinia variegata</name>
    <name type="common">Purple orchid tree</name>
    <name type="synonym">Phanera variegata</name>
    <dbReference type="NCBI Taxonomy" id="167791"/>
    <lineage>
        <taxon>Eukaryota</taxon>
        <taxon>Viridiplantae</taxon>
        <taxon>Streptophyta</taxon>
        <taxon>Embryophyta</taxon>
        <taxon>Tracheophyta</taxon>
        <taxon>Spermatophyta</taxon>
        <taxon>Magnoliopsida</taxon>
        <taxon>eudicotyledons</taxon>
        <taxon>Gunneridae</taxon>
        <taxon>Pentapetalae</taxon>
        <taxon>rosids</taxon>
        <taxon>fabids</taxon>
        <taxon>Fabales</taxon>
        <taxon>Fabaceae</taxon>
        <taxon>Cercidoideae</taxon>
        <taxon>Cercideae</taxon>
        <taxon>Bauhiniinae</taxon>
        <taxon>Bauhinia</taxon>
    </lineage>
</organism>
<reference evidence="1 2" key="1">
    <citation type="journal article" date="2022" name="DNA Res.">
        <title>Chromosomal-level genome assembly of the orchid tree Bauhinia variegata (Leguminosae; Cercidoideae) supports the allotetraploid origin hypothesis of Bauhinia.</title>
        <authorList>
            <person name="Zhong Y."/>
            <person name="Chen Y."/>
            <person name="Zheng D."/>
            <person name="Pang J."/>
            <person name="Liu Y."/>
            <person name="Luo S."/>
            <person name="Meng S."/>
            <person name="Qian L."/>
            <person name="Wei D."/>
            <person name="Dai S."/>
            <person name="Zhou R."/>
        </authorList>
    </citation>
    <scope>NUCLEOTIDE SEQUENCE [LARGE SCALE GENOMIC DNA]</scope>
    <source>
        <strain evidence="1">BV-YZ2020</strain>
    </source>
</reference>
<sequence length="198" mass="22256">MDQNPVNSVNLPTQKNGNLKRSGPMHFLKVAFFLMRRRSVKQKALAVEKDGSKSIWRKLVGSMRPLHLQSNQSPPPTLESRLPAVAEAEAPPTSENKINDFHSDKASPSVFGSPVDGEEYESQDSPSVHDETESRYASALALNELVDQSEENEQEECEGYVDEDGDVMIDAKAEQFIAQFYEQMRLQSFNSFEVNHSH</sequence>
<comment type="caution">
    <text evidence="1">The sequence shown here is derived from an EMBL/GenBank/DDBJ whole genome shotgun (WGS) entry which is preliminary data.</text>
</comment>
<name>A0ACB9KVU9_BAUVA</name>
<protein>
    <submittedName>
        <fullName evidence="1">Uncharacterized protein</fullName>
    </submittedName>
</protein>
<dbReference type="Proteomes" id="UP000828941">
    <property type="component" value="Chromosome 13"/>
</dbReference>
<evidence type="ECO:0000313" key="2">
    <source>
        <dbReference type="Proteomes" id="UP000828941"/>
    </source>
</evidence>